<dbReference type="RefSeq" id="WP_061470228.1">
    <property type="nucleotide sequence ID" value="NZ_LHZU01000040.1"/>
</dbReference>
<proteinExistence type="predicted"/>
<reference evidence="1 2" key="1">
    <citation type="submission" date="2015-06" db="EMBL/GenBank/DDBJ databases">
        <title>Improved classification and identification of acetic acid bacteria using matrix-assisted laser desorption/ionization time-of-flight mass spectrometry; Gluconobacter nephelii and Gluconobacter uchimurae are later heterotypic synonyms of Gluconobacter japonicus and Gluconobacter oxydans, respectively.</title>
        <authorList>
            <person name="Li L."/>
            <person name="Cleenwerck I."/>
            <person name="De Vuyst L."/>
            <person name="Vandamme P."/>
        </authorList>
    </citation>
    <scope>NUCLEOTIDE SEQUENCE [LARGE SCALE GENOMIC DNA]</scope>
    <source>
        <strain evidence="1 2">LMG 23690</strain>
    </source>
</reference>
<dbReference type="InterPro" id="IPR019292">
    <property type="entry name" value="McrC"/>
</dbReference>
<dbReference type="Pfam" id="PF10117">
    <property type="entry name" value="McrBC"/>
    <property type="match status" value="1"/>
</dbReference>
<dbReference type="PANTHER" id="PTHR38733:SF1">
    <property type="entry name" value="TYPE IV METHYL-DIRECTED RESTRICTION ENZYME ECOKMCRBC"/>
    <property type="match status" value="1"/>
</dbReference>
<dbReference type="PANTHER" id="PTHR38733">
    <property type="entry name" value="PROTEIN MCRC"/>
    <property type="match status" value="1"/>
</dbReference>
<protein>
    <submittedName>
        <fullName evidence="1">2-keto-D-gluconate dehydrogenase</fullName>
    </submittedName>
</protein>
<evidence type="ECO:0000313" key="2">
    <source>
        <dbReference type="Proteomes" id="UP000075360"/>
    </source>
</evidence>
<dbReference type="Proteomes" id="UP000075360">
    <property type="component" value="Unassembled WGS sequence"/>
</dbReference>
<dbReference type="PATRIC" id="fig|446692.4.peg.307"/>
<accession>A0A149U8S6</accession>
<sequence length="445" mass="50787">MNSLTIFEFDKVVEAKAGAVGLAVPKRVFAWLETQSLRSNEASPGWLKPTQLNSQRAIQVTSYVGVIRAPCGYQIEVLPKTGRDTSPEQARALLIEMLKCLAGFRHIRTASADLVAERMPLLEVFIQQFLMAVGSLVKHGLRSDYVVRQDNLFALRGRLLVARQISQNLVRRDRFFTEHDEFSQDRAENRLIHTALRHVLTLCRSQESQRVARELGFVFADVPRSVDVALDIQRIRLDRGMGYYEPALDWAKLILQSLSPISGMGKHHAPSLLFPMEAVFEAYVEKHLARQLRDDFVLKAQASSQHLVAHDAQRWFRLKPDLLVKQKQTTRLVLDTKWKLLDSAKKNRREKYQLSQADFYQMYAYGHHYLDGNGDIVLIYPKTDAFAEPLPVFEFPKANGMRLWVLPFCLTKRQLMLPASPAFDVTFIQDNSNKARADNLDAVPA</sequence>
<gene>
    <name evidence="1" type="ORF">AD948_00265</name>
</gene>
<comment type="caution">
    <text evidence="1">The sequence shown here is derived from an EMBL/GenBank/DDBJ whole genome shotgun (WGS) entry which is preliminary data.</text>
</comment>
<name>A0A149U8S6_9PROT</name>
<dbReference type="OrthoDB" id="307209at2"/>
<organism evidence="1 2">
    <name type="scientific">Acetobacter senegalensis</name>
    <dbReference type="NCBI Taxonomy" id="446692"/>
    <lineage>
        <taxon>Bacteria</taxon>
        <taxon>Pseudomonadati</taxon>
        <taxon>Pseudomonadota</taxon>
        <taxon>Alphaproteobacteria</taxon>
        <taxon>Acetobacterales</taxon>
        <taxon>Acetobacteraceae</taxon>
        <taxon>Acetobacter</taxon>
    </lineage>
</organism>
<dbReference type="EMBL" id="LHZU01000040">
    <property type="protein sequence ID" value="KXV61863.1"/>
    <property type="molecule type" value="Genomic_DNA"/>
</dbReference>
<evidence type="ECO:0000313" key="1">
    <source>
        <dbReference type="EMBL" id="KXV61863.1"/>
    </source>
</evidence>
<dbReference type="AlphaFoldDB" id="A0A149U8S6"/>